<evidence type="ECO:0000256" key="3">
    <source>
        <dbReference type="SAM" id="SignalP"/>
    </source>
</evidence>
<dbReference type="Gene3D" id="3.30.1120.10">
    <property type="match status" value="1"/>
</dbReference>
<accession>A0ABZ0GMJ8</accession>
<evidence type="ECO:0000313" key="5">
    <source>
        <dbReference type="EMBL" id="WOH36583.1"/>
    </source>
</evidence>
<dbReference type="SUPFAM" id="SSF53649">
    <property type="entry name" value="Alkaline phosphatase-like"/>
    <property type="match status" value="1"/>
</dbReference>
<dbReference type="PROSITE" id="PS00149">
    <property type="entry name" value="SULFATASE_2"/>
    <property type="match status" value="1"/>
</dbReference>
<sequence length="517" mass="56634">MKIQLAHLSLLSAALFSIAGCSNAATEATDITTATSSTVAKPNIVILYTDDLGYGDVSAYKSGTLPTPNIDKLANEGILFNRGYATAGTCTPSRYSLLTGEYPFRKKRARVLQGDAPMLITPEQQTLPKMLQGAGYTTGVIGKWHLGLGDGNIDWNGHITPGANEIGFDYSYIMGATNDRTPNVYVKNGRVVNLDPNDPLEISYKKNFPGEPTGKKNPELLKMKFSQGHNSSINNGVSRIGYQRGGKSAMWVDEDMADLFNDEALQFVERNKAKPFFLFYAFHQPHVPRMPNQRFVGKSGQGPRGDAILEADWQVGQFMQKLDDLGLSENTIVIFSSDNGHVLDDGYHDDAEEKLGDHTPWGPFRGGKYSLLEAGTHVPFIVRWQGKVKSQTSNALVSQHDFIASFAALTGQKTTAMDSENQIDALLGKDENGRDHLVVQGTKNSFSYHQDGWVYIPPHKGKGYATFVGNESGFSKETQLYNLSKDPGQTTNLAEKHPEKIAEMKAALEAIKAKSNA</sequence>
<dbReference type="InterPro" id="IPR052701">
    <property type="entry name" value="GAG_Ulvan_Degrading_Sulfatases"/>
</dbReference>
<feature type="domain" description="Sulfatase N-terminal" evidence="4">
    <location>
        <begin position="42"/>
        <end position="411"/>
    </location>
</feature>
<dbReference type="InterPro" id="IPR024607">
    <property type="entry name" value="Sulfatase_CS"/>
</dbReference>
<gene>
    <name evidence="5" type="ORF">RI844_14560</name>
</gene>
<comment type="similarity">
    <text evidence="1">Belongs to the sulfatase family.</text>
</comment>
<evidence type="ECO:0000313" key="6">
    <source>
        <dbReference type="Proteomes" id="UP001301442"/>
    </source>
</evidence>
<dbReference type="EMBL" id="CP136600">
    <property type="protein sequence ID" value="WOH36583.1"/>
    <property type="molecule type" value="Genomic_DNA"/>
</dbReference>
<dbReference type="PANTHER" id="PTHR43751:SF6">
    <property type="entry name" value="N-ACETYLGALACTOSAMINE-6-O-SULFATASE"/>
    <property type="match status" value="1"/>
</dbReference>
<feature type="chain" id="PRO_5045230377" evidence="3">
    <location>
        <begin position="25"/>
        <end position="517"/>
    </location>
</feature>
<dbReference type="InterPro" id="IPR017850">
    <property type="entry name" value="Alkaline_phosphatase_core_sf"/>
</dbReference>
<dbReference type="InterPro" id="IPR000917">
    <property type="entry name" value="Sulfatase_N"/>
</dbReference>
<keyword evidence="3" id="KW-0732">Signal</keyword>
<evidence type="ECO:0000259" key="4">
    <source>
        <dbReference type="Pfam" id="PF00884"/>
    </source>
</evidence>
<evidence type="ECO:0000256" key="2">
    <source>
        <dbReference type="ARBA" id="ARBA00022801"/>
    </source>
</evidence>
<dbReference type="PROSITE" id="PS00523">
    <property type="entry name" value="SULFATASE_1"/>
    <property type="match status" value="1"/>
</dbReference>
<evidence type="ECO:0000256" key="1">
    <source>
        <dbReference type="ARBA" id="ARBA00008779"/>
    </source>
</evidence>
<dbReference type="PROSITE" id="PS51257">
    <property type="entry name" value="PROKAR_LIPOPROTEIN"/>
    <property type="match status" value="1"/>
</dbReference>
<dbReference type="RefSeq" id="WP_348395394.1">
    <property type="nucleotide sequence ID" value="NZ_CP136600.1"/>
</dbReference>
<dbReference type="PANTHER" id="PTHR43751">
    <property type="entry name" value="SULFATASE"/>
    <property type="match status" value="1"/>
</dbReference>
<protein>
    <submittedName>
        <fullName evidence="5">Arylsulfatase</fullName>
    </submittedName>
</protein>
<keyword evidence="6" id="KW-1185">Reference proteome</keyword>
<reference evidence="5 6" key="1">
    <citation type="submission" date="2023-09" db="EMBL/GenBank/DDBJ databases">
        <authorList>
            <person name="Qi X."/>
        </authorList>
    </citation>
    <scope>NUCLEOTIDE SEQUENCE [LARGE SCALE GENOMIC DNA]</scope>
    <source>
        <strain evidence="5 6">S1-1</strain>
    </source>
</reference>
<name>A0ABZ0GMJ8_9GAMM</name>
<dbReference type="Gene3D" id="3.40.720.10">
    <property type="entry name" value="Alkaline Phosphatase, subunit A"/>
    <property type="match status" value="1"/>
</dbReference>
<organism evidence="5 6">
    <name type="scientific">Thalassotalea fonticola</name>
    <dbReference type="NCBI Taxonomy" id="3065649"/>
    <lineage>
        <taxon>Bacteria</taxon>
        <taxon>Pseudomonadati</taxon>
        <taxon>Pseudomonadota</taxon>
        <taxon>Gammaproteobacteria</taxon>
        <taxon>Alteromonadales</taxon>
        <taxon>Colwelliaceae</taxon>
        <taxon>Thalassotalea</taxon>
    </lineage>
</organism>
<dbReference type="Pfam" id="PF00884">
    <property type="entry name" value="Sulfatase"/>
    <property type="match status" value="1"/>
</dbReference>
<dbReference type="CDD" id="cd16143">
    <property type="entry name" value="ARS_like"/>
    <property type="match status" value="1"/>
</dbReference>
<keyword evidence="2" id="KW-0378">Hydrolase</keyword>
<proteinExistence type="inferred from homology"/>
<feature type="signal peptide" evidence="3">
    <location>
        <begin position="1"/>
        <end position="24"/>
    </location>
</feature>
<dbReference type="Proteomes" id="UP001301442">
    <property type="component" value="Chromosome"/>
</dbReference>